<dbReference type="SUPFAM" id="SSF55144">
    <property type="entry name" value="LigT-like"/>
    <property type="match status" value="1"/>
</dbReference>
<organism evidence="3 4">
    <name type="scientific">Ectobacillus ponti</name>
    <dbReference type="NCBI Taxonomy" id="2961894"/>
    <lineage>
        <taxon>Bacteria</taxon>
        <taxon>Bacillati</taxon>
        <taxon>Bacillota</taxon>
        <taxon>Bacilli</taxon>
        <taxon>Bacillales</taxon>
        <taxon>Bacillaceae</taxon>
        <taxon>Ectobacillus</taxon>
    </lineage>
</organism>
<keyword evidence="4" id="KW-1185">Reference proteome</keyword>
<dbReference type="Pfam" id="PF13563">
    <property type="entry name" value="2_5_RNA_ligase2"/>
    <property type="match status" value="1"/>
</dbReference>
<sequence length="184" mass="21449">MNTHYFLAIELPASIKDIVREWREQHPLPFQTWVHRDDYHITLVFLGNTETSVLEKLKQRMDERLPAHRSFDLQLRGLGVFGNPAHPRILWTGVTEPQPLFDLQRETADLCRELGFAVETRPYRPHITIARKWGGPPLAAGVKQWETEVLQQASFTACRVVLYQTHLARKPKYEVLHTVHLPEE</sequence>
<feature type="short sequence motif" description="HXTX 1" evidence="2">
    <location>
        <begin position="40"/>
        <end position="43"/>
    </location>
</feature>
<dbReference type="EMBL" id="JANCLT010000001">
    <property type="protein sequence ID" value="MCP8967499.1"/>
    <property type="molecule type" value="Genomic_DNA"/>
</dbReference>
<dbReference type="InterPro" id="IPR009097">
    <property type="entry name" value="Cyclic_Pdiesterase"/>
</dbReference>
<feature type="short sequence motif" description="HXTX 2" evidence="2">
    <location>
        <begin position="126"/>
        <end position="129"/>
    </location>
</feature>
<comment type="catalytic activity">
    <reaction evidence="2">
        <text>a 3'-end 2',3'-cyclophospho-ribonucleotide-RNA + H2O = a 3'-end 2'-phospho-ribonucleotide-RNA + H(+)</text>
        <dbReference type="Rhea" id="RHEA:11828"/>
        <dbReference type="Rhea" id="RHEA-COMP:10464"/>
        <dbReference type="Rhea" id="RHEA-COMP:17353"/>
        <dbReference type="ChEBI" id="CHEBI:15377"/>
        <dbReference type="ChEBI" id="CHEBI:15378"/>
        <dbReference type="ChEBI" id="CHEBI:83064"/>
        <dbReference type="ChEBI" id="CHEBI:173113"/>
        <dbReference type="EC" id="3.1.4.58"/>
    </reaction>
</comment>
<evidence type="ECO:0000256" key="1">
    <source>
        <dbReference type="ARBA" id="ARBA00022801"/>
    </source>
</evidence>
<dbReference type="PANTHER" id="PTHR35561">
    <property type="entry name" value="RNA 2',3'-CYCLIC PHOSPHODIESTERASE"/>
    <property type="match status" value="1"/>
</dbReference>
<dbReference type="NCBIfam" id="TIGR02258">
    <property type="entry name" value="2_5_ligase"/>
    <property type="match status" value="1"/>
</dbReference>
<evidence type="ECO:0000313" key="4">
    <source>
        <dbReference type="Proteomes" id="UP001156102"/>
    </source>
</evidence>
<dbReference type="InterPro" id="IPR004175">
    <property type="entry name" value="RNA_CPDase"/>
</dbReference>
<dbReference type="RefSeq" id="WP_254757181.1">
    <property type="nucleotide sequence ID" value="NZ_JANCLT010000001.1"/>
</dbReference>
<protein>
    <recommendedName>
        <fullName evidence="2">RNA 2',3'-cyclic phosphodiesterase</fullName>
        <shortName evidence="2">RNA 2',3'-CPDase</shortName>
        <ecNumber evidence="2">3.1.4.58</ecNumber>
    </recommendedName>
</protein>
<accession>A0AA41X216</accession>
<keyword evidence="1 2" id="KW-0378">Hydrolase</keyword>
<dbReference type="Gene3D" id="3.90.1140.10">
    <property type="entry name" value="Cyclic phosphodiesterase"/>
    <property type="match status" value="1"/>
</dbReference>
<feature type="active site" description="Proton donor" evidence="2">
    <location>
        <position position="40"/>
    </location>
</feature>
<gene>
    <name evidence="3" type="primary">thpR</name>
    <name evidence="3" type="ORF">NK662_02950</name>
</gene>
<dbReference type="AlphaFoldDB" id="A0AA41X216"/>
<feature type="active site" description="Proton acceptor" evidence="2">
    <location>
        <position position="126"/>
    </location>
</feature>
<comment type="function">
    <text evidence="2">Hydrolyzes RNA 2',3'-cyclic phosphodiester to an RNA 2'-phosphomonoester.</text>
</comment>
<dbReference type="PANTHER" id="PTHR35561:SF1">
    <property type="entry name" value="RNA 2',3'-CYCLIC PHOSPHODIESTERASE"/>
    <property type="match status" value="1"/>
</dbReference>
<reference evidence="3" key="1">
    <citation type="submission" date="2022-07" db="EMBL/GenBank/DDBJ databases">
        <authorList>
            <person name="Li W.-J."/>
            <person name="Deng Q.-Q."/>
        </authorList>
    </citation>
    <scope>NUCLEOTIDE SEQUENCE</scope>
    <source>
        <strain evidence="3">SYSU M60031</strain>
    </source>
</reference>
<name>A0AA41X216_9BACI</name>
<dbReference type="GO" id="GO:0004113">
    <property type="term" value="F:2',3'-cyclic-nucleotide 3'-phosphodiesterase activity"/>
    <property type="evidence" value="ECO:0007669"/>
    <property type="project" value="InterPro"/>
</dbReference>
<dbReference type="EC" id="3.1.4.58" evidence="2"/>
<evidence type="ECO:0000313" key="3">
    <source>
        <dbReference type="EMBL" id="MCP8967499.1"/>
    </source>
</evidence>
<evidence type="ECO:0000256" key="2">
    <source>
        <dbReference type="HAMAP-Rule" id="MF_01940"/>
    </source>
</evidence>
<dbReference type="HAMAP" id="MF_01940">
    <property type="entry name" value="RNA_CPDase"/>
    <property type="match status" value="1"/>
</dbReference>
<comment type="caution">
    <text evidence="3">The sequence shown here is derived from an EMBL/GenBank/DDBJ whole genome shotgun (WGS) entry which is preliminary data.</text>
</comment>
<dbReference type="GO" id="GO:0008664">
    <property type="term" value="F:RNA 2',3'-cyclic 3'-phosphodiesterase activity"/>
    <property type="evidence" value="ECO:0007669"/>
    <property type="project" value="UniProtKB-EC"/>
</dbReference>
<proteinExistence type="inferred from homology"/>
<comment type="similarity">
    <text evidence="2">Belongs to the 2H phosphoesterase superfamily. ThpR family.</text>
</comment>
<dbReference type="Proteomes" id="UP001156102">
    <property type="component" value="Unassembled WGS sequence"/>
</dbReference>